<accession>A0A1G9AMZ2</accession>
<gene>
    <name evidence="4" type="ORF">SAMN04487935_2973</name>
</gene>
<reference evidence="4 5" key="1">
    <citation type="submission" date="2016-10" db="EMBL/GenBank/DDBJ databases">
        <authorList>
            <person name="de Groot N.N."/>
        </authorList>
    </citation>
    <scope>NUCLEOTIDE SEQUENCE [LARGE SCALE GENOMIC DNA]</scope>
    <source>
        <strain evidence="4 5">CGMCC 1.10076</strain>
    </source>
</reference>
<dbReference type="PROSITE" id="PS51257">
    <property type="entry name" value="PROKAR_LIPOPROTEIN"/>
    <property type="match status" value="1"/>
</dbReference>
<keyword evidence="2" id="KW-0732">Signal</keyword>
<evidence type="ECO:0000313" key="4">
    <source>
        <dbReference type="EMBL" id="SDK28613.1"/>
    </source>
</evidence>
<feature type="domain" description="DUF4296" evidence="3">
    <location>
        <begin position="25"/>
        <end position="105"/>
    </location>
</feature>
<feature type="compositionally biased region" description="Polar residues" evidence="1">
    <location>
        <begin position="112"/>
        <end position="121"/>
    </location>
</feature>
<dbReference type="Pfam" id="PF14129">
    <property type="entry name" value="DUF4296"/>
    <property type="match status" value="1"/>
</dbReference>
<sequence length="133" mass="15175">MKKSLLFFSLLILLIGCNDAMVKKPEKLIDKEEMVNIIYDVSILEAMRARNPSPAEHGITRDYIYKKYHVDSLQFAQNNEYYASDIQEYKKIYDKVNARVEKEKNTADSLAKKTTPSNKTTPAAPASDSPQVK</sequence>
<protein>
    <recommendedName>
        <fullName evidence="3">DUF4296 domain-containing protein</fullName>
    </recommendedName>
</protein>
<organism evidence="4 5">
    <name type="scientific">Flavobacterium noncentrifugens</name>
    <dbReference type="NCBI Taxonomy" id="1128970"/>
    <lineage>
        <taxon>Bacteria</taxon>
        <taxon>Pseudomonadati</taxon>
        <taxon>Bacteroidota</taxon>
        <taxon>Flavobacteriia</taxon>
        <taxon>Flavobacteriales</taxon>
        <taxon>Flavobacteriaceae</taxon>
        <taxon>Flavobacterium</taxon>
    </lineage>
</organism>
<dbReference type="STRING" id="1128970.SAMN04487935_2973"/>
<feature type="region of interest" description="Disordered" evidence="1">
    <location>
        <begin position="104"/>
        <end position="133"/>
    </location>
</feature>
<name>A0A1G9AMZ2_9FLAO</name>
<feature type="chain" id="PRO_5011563486" description="DUF4296 domain-containing protein" evidence="2">
    <location>
        <begin position="21"/>
        <end position="133"/>
    </location>
</feature>
<dbReference type="AlphaFoldDB" id="A0A1G9AMZ2"/>
<dbReference type="OrthoDB" id="1525222at2"/>
<evidence type="ECO:0000256" key="2">
    <source>
        <dbReference type="SAM" id="SignalP"/>
    </source>
</evidence>
<feature type="signal peptide" evidence="2">
    <location>
        <begin position="1"/>
        <end position="20"/>
    </location>
</feature>
<dbReference type="Proteomes" id="UP000199580">
    <property type="component" value="Unassembled WGS sequence"/>
</dbReference>
<dbReference type="EMBL" id="FNEZ01000005">
    <property type="protein sequence ID" value="SDK28613.1"/>
    <property type="molecule type" value="Genomic_DNA"/>
</dbReference>
<dbReference type="InterPro" id="IPR025381">
    <property type="entry name" value="DUF4296"/>
</dbReference>
<proteinExistence type="predicted"/>
<dbReference type="RefSeq" id="WP_091397224.1">
    <property type="nucleotide sequence ID" value="NZ_BKAI01000007.1"/>
</dbReference>
<evidence type="ECO:0000256" key="1">
    <source>
        <dbReference type="SAM" id="MobiDB-lite"/>
    </source>
</evidence>
<keyword evidence="5" id="KW-1185">Reference proteome</keyword>
<evidence type="ECO:0000313" key="5">
    <source>
        <dbReference type="Proteomes" id="UP000199580"/>
    </source>
</evidence>
<evidence type="ECO:0000259" key="3">
    <source>
        <dbReference type="Pfam" id="PF14129"/>
    </source>
</evidence>